<feature type="transmembrane region" description="Helical" evidence="1">
    <location>
        <begin position="30"/>
        <end position="48"/>
    </location>
</feature>
<reference evidence="2 3" key="1">
    <citation type="submission" date="2019-10" db="EMBL/GenBank/DDBJ databases">
        <title>Evaluation of single-gene subtyping targets for Pseudomonas.</title>
        <authorList>
            <person name="Reichler S.J."/>
            <person name="Orsi R.H."/>
            <person name="Wiedmann M."/>
            <person name="Martin N.H."/>
            <person name="Murphy S.I."/>
        </authorList>
    </citation>
    <scope>NUCLEOTIDE SEQUENCE [LARGE SCALE GENOMIC DNA]</scope>
    <source>
        <strain evidence="2 3">FSL R10-2107</strain>
    </source>
</reference>
<keyword evidence="3" id="KW-1185">Reference proteome</keyword>
<evidence type="ECO:0000256" key="1">
    <source>
        <dbReference type="SAM" id="Phobius"/>
    </source>
</evidence>
<feature type="transmembrane region" description="Helical" evidence="1">
    <location>
        <begin position="5"/>
        <end position="23"/>
    </location>
</feature>
<keyword evidence="1" id="KW-1133">Transmembrane helix</keyword>
<accession>A0A7X2CIM2</accession>
<keyword evidence="1" id="KW-0472">Membrane</keyword>
<feature type="transmembrane region" description="Helical" evidence="1">
    <location>
        <begin position="54"/>
        <end position="74"/>
    </location>
</feature>
<comment type="caution">
    <text evidence="2">The sequence shown here is derived from an EMBL/GenBank/DDBJ whole genome shotgun (WGS) entry which is preliminary data.</text>
</comment>
<evidence type="ECO:0000313" key="2">
    <source>
        <dbReference type="EMBL" id="MQU32151.1"/>
    </source>
</evidence>
<dbReference type="AlphaFoldDB" id="A0A7X2CIM2"/>
<organism evidence="2 3">
    <name type="scientific">Pseudomonas helleri</name>
    <dbReference type="NCBI Taxonomy" id="1608996"/>
    <lineage>
        <taxon>Bacteria</taxon>
        <taxon>Pseudomonadati</taxon>
        <taxon>Pseudomonadota</taxon>
        <taxon>Gammaproteobacteria</taxon>
        <taxon>Pseudomonadales</taxon>
        <taxon>Pseudomonadaceae</taxon>
        <taxon>Pseudomonas</taxon>
    </lineage>
</organism>
<gene>
    <name evidence="2" type="ORF">GHO30_12230</name>
</gene>
<keyword evidence="1" id="KW-0812">Transmembrane</keyword>
<proteinExistence type="predicted"/>
<protein>
    <submittedName>
        <fullName evidence="2">Uncharacterized protein</fullName>
    </submittedName>
</protein>
<sequence>MILEFINGCTAGIIAVWATWCILSGKVRDGVLGKIIYAVIALSGYAILARTERIFFSASAAGTTLYVSLALAGVRHWFMVTYWPQTKAWLCRKLNCEHCLRCDKAPGSVDRRK</sequence>
<evidence type="ECO:0000313" key="3">
    <source>
        <dbReference type="Proteomes" id="UP000470186"/>
    </source>
</evidence>
<dbReference type="EMBL" id="WIVX01000050">
    <property type="protein sequence ID" value="MQU32151.1"/>
    <property type="molecule type" value="Genomic_DNA"/>
</dbReference>
<name>A0A7X2CIM2_9PSED</name>
<dbReference type="RefSeq" id="WP_153351341.1">
    <property type="nucleotide sequence ID" value="NZ_JBQEGM010000177.1"/>
</dbReference>
<dbReference type="Proteomes" id="UP000470186">
    <property type="component" value="Unassembled WGS sequence"/>
</dbReference>